<evidence type="ECO:0000256" key="5">
    <source>
        <dbReference type="PROSITE-ProRule" id="PRU00108"/>
    </source>
</evidence>
<dbReference type="CDD" id="cd00086">
    <property type="entry name" value="homeodomain"/>
    <property type="match status" value="1"/>
</dbReference>
<dbReference type="InterPro" id="IPR001356">
    <property type="entry name" value="HD"/>
</dbReference>
<dbReference type="EMBL" id="CABFNP030000690">
    <property type="protein sequence ID" value="CAI6078122.1"/>
    <property type="molecule type" value="Genomic_DNA"/>
</dbReference>
<keyword evidence="4" id="KW-0479">Metal-binding</keyword>
<evidence type="ECO:0000313" key="10">
    <source>
        <dbReference type="EMBL" id="CAI6078122.1"/>
    </source>
</evidence>
<feature type="DNA-binding region" description="Homeobox" evidence="5">
    <location>
        <begin position="108"/>
        <end position="170"/>
    </location>
</feature>
<comment type="subcellular location">
    <subcellularLocation>
        <location evidence="5">Nucleus</location>
    </subcellularLocation>
</comment>
<dbReference type="SMART" id="SM00389">
    <property type="entry name" value="HOX"/>
    <property type="match status" value="1"/>
</dbReference>
<dbReference type="Gene3D" id="1.10.10.60">
    <property type="entry name" value="Homeodomain-like"/>
    <property type="match status" value="1"/>
</dbReference>
<name>A0AA35LUC0_9HYPO</name>
<dbReference type="Pfam" id="PF05920">
    <property type="entry name" value="Homeobox_KN"/>
    <property type="match status" value="1"/>
</dbReference>
<dbReference type="SUPFAM" id="SSF46689">
    <property type="entry name" value="Homeodomain-like"/>
    <property type="match status" value="1"/>
</dbReference>
<dbReference type="GO" id="GO:0006355">
    <property type="term" value="P:regulation of DNA-templated transcription"/>
    <property type="evidence" value="ECO:0007669"/>
    <property type="project" value="InterPro"/>
</dbReference>
<dbReference type="InterPro" id="IPR006600">
    <property type="entry name" value="HTH_CenpB_DNA-bd_dom"/>
</dbReference>
<feature type="domain" description="Homeobox" evidence="7">
    <location>
        <begin position="106"/>
        <end position="169"/>
    </location>
</feature>
<evidence type="ECO:0000256" key="2">
    <source>
        <dbReference type="ARBA" id="ARBA00023155"/>
    </source>
</evidence>
<feature type="region of interest" description="Disordered" evidence="6">
    <location>
        <begin position="187"/>
        <end position="221"/>
    </location>
</feature>
<evidence type="ECO:0008006" key="12">
    <source>
        <dbReference type="Google" id="ProtNLM"/>
    </source>
</evidence>
<evidence type="ECO:0000259" key="8">
    <source>
        <dbReference type="PROSITE" id="PS50157"/>
    </source>
</evidence>
<evidence type="ECO:0000256" key="4">
    <source>
        <dbReference type="PROSITE-ProRule" id="PRU00042"/>
    </source>
</evidence>
<reference evidence="10" key="1">
    <citation type="submission" date="2023-01" db="EMBL/GenBank/DDBJ databases">
        <authorList>
            <person name="Piombo E."/>
        </authorList>
    </citation>
    <scope>NUCLEOTIDE SEQUENCE</scope>
</reference>
<evidence type="ECO:0000256" key="3">
    <source>
        <dbReference type="ARBA" id="ARBA00023242"/>
    </source>
</evidence>
<feature type="region of interest" description="Disordered" evidence="6">
    <location>
        <begin position="242"/>
        <end position="275"/>
    </location>
</feature>
<comment type="caution">
    <text evidence="10">The sequence shown here is derived from an EMBL/GenBank/DDBJ whole genome shotgun (WGS) entry which is preliminary data.</text>
</comment>
<keyword evidence="3 5" id="KW-0539">Nucleus</keyword>
<dbReference type="InterPro" id="IPR050224">
    <property type="entry name" value="TALE_homeobox"/>
</dbReference>
<accession>A0AA35LUC0</accession>
<evidence type="ECO:0000256" key="6">
    <source>
        <dbReference type="SAM" id="MobiDB-lite"/>
    </source>
</evidence>
<dbReference type="GO" id="GO:0008270">
    <property type="term" value="F:zinc ion binding"/>
    <property type="evidence" value="ECO:0007669"/>
    <property type="project" value="UniProtKB-KW"/>
</dbReference>
<keyword evidence="2 5" id="KW-0371">Homeobox</keyword>
<gene>
    <name evidence="10" type="ORF">CCHLO57077_00015200</name>
</gene>
<evidence type="ECO:0000313" key="11">
    <source>
        <dbReference type="Proteomes" id="UP001160390"/>
    </source>
</evidence>
<feature type="compositionally biased region" description="Basic and acidic residues" evidence="6">
    <location>
        <begin position="209"/>
        <end position="221"/>
    </location>
</feature>
<dbReference type="GO" id="GO:0005634">
    <property type="term" value="C:nucleus"/>
    <property type="evidence" value="ECO:0007669"/>
    <property type="project" value="UniProtKB-SubCell"/>
</dbReference>
<feature type="domain" description="HTH CENPB-type" evidence="9">
    <location>
        <begin position="691"/>
        <end position="766"/>
    </location>
</feature>
<evidence type="ECO:0000256" key="1">
    <source>
        <dbReference type="ARBA" id="ARBA00023125"/>
    </source>
</evidence>
<dbReference type="PROSITE" id="PS50157">
    <property type="entry name" value="ZINC_FINGER_C2H2_2"/>
    <property type="match status" value="1"/>
</dbReference>
<dbReference type="SMART" id="SM00355">
    <property type="entry name" value="ZnF_C2H2"/>
    <property type="match status" value="3"/>
</dbReference>
<feature type="compositionally biased region" description="Low complexity" evidence="6">
    <location>
        <begin position="251"/>
        <end position="275"/>
    </location>
</feature>
<keyword evidence="4" id="KW-0862">Zinc</keyword>
<proteinExistence type="predicted"/>
<sequence>MASQANSLKLLDLEPEYAQVSQHDALFETAFDPFPHNVDEDFGLASHYDAVGDQQDLSFLDSCDFGSSAQQSPLPGSDCPPEFSSRVLQDQGIQAIGPGTPLAFPRLPPKIGNRFSKDSLHVLRTWLAAHSHFPFPSDDERQHLQSRTGLTKTQVLNWLANARRRGKLRQSYNSTSRAHAVATVPVDIPQRPGTPAPRNGPLSLSPLERWVDSPPEHEPATAKAIERAMELSLAAERPSDFFGASRGGSGASSFKESPASSTGTSHSSDVSTFSFSSRNSSTLVSKSYKTRSLRKQRAFKRLRGGDKRPLSTPLDAYQCTFCTETFSTKHTWQRHENSLHLALERWVCAPWGPHEPVEEGVRACAFCGELNPDDEHIEAHHYSTCRERTLEDRTFHRKDHLGQHLRLVHNVDHANLERLLRRWKTETPGIRSVCGFCGITMYTWEARTDHLAEHFKLGKTMADWIGDWGFDRPILDRLENSIAPYMITDERNSPYPFAASTSSPGSPRNAYELIKIELMHYIDSYHDGHGKLPSSAELHHDACRIIFAAEVSCYGDEPCNSWLRDLIMSNESVVQKARLSPLRSRRENKLAVLRIVGKCHPFMACPLEADLLTLAQSSHHVAPSDDDLQRKAALVISEMEKNSTIPVDLVATWLMELTRSSTTWLNGFKQRACISSPLPEAHIRQRTTDNSKIDSIIENYNVLEARLADYLDILRTHGMQPDEVIVRQKAMSLIDEFHDEEWRQTAKKNDPWLARFLRRHLPWSSIYSPPGPHGETSTTAAAGGDLGSAKTWPNERGRDPPYNRAEVPVNPTYTRNVLSLGVYLLNDPNVDSWMARELARWVAATMSPHNPNQHVPTDEELQHQARWLLYDDDDPFNPTGADVPEWLTRFKRQVGILEDSGPGLPGLEQYYPQ</sequence>
<evidence type="ECO:0000259" key="9">
    <source>
        <dbReference type="PROSITE" id="PS51253"/>
    </source>
</evidence>
<feature type="region of interest" description="Disordered" evidence="6">
    <location>
        <begin position="768"/>
        <end position="808"/>
    </location>
</feature>
<dbReference type="AlphaFoldDB" id="A0AA35LUC0"/>
<evidence type="ECO:0000259" key="7">
    <source>
        <dbReference type="PROSITE" id="PS50071"/>
    </source>
</evidence>
<keyword evidence="1 5" id="KW-0238">DNA-binding</keyword>
<dbReference type="Proteomes" id="UP001160390">
    <property type="component" value="Unassembled WGS sequence"/>
</dbReference>
<dbReference type="PANTHER" id="PTHR11850">
    <property type="entry name" value="HOMEOBOX PROTEIN TRANSCRIPTION FACTORS"/>
    <property type="match status" value="1"/>
</dbReference>
<dbReference type="PROSITE" id="PS51253">
    <property type="entry name" value="HTH_CENPB"/>
    <property type="match status" value="1"/>
</dbReference>
<dbReference type="InterPro" id="IPR013087">
    <property type="entry name" value="Znf_C2H2_type"/>
</dbReference>
<dbReference type="InterPro" id="IPR009057">
    <property type="entry name" value="Homeodomain-like_sf"/>
</dbReference>
<dbReference type="InterPro" id="IPR008422">
    <property type="entry name" value="KN_HD"/>
</dbReference>
<dbReference type="PROSITE" id="PS50071">
    <property type="entry name" value="HOMEOBOX_2"/>
    <property type="match status" value="1"/>
</dbReference>
<feature type="domain" description="C2H2-type" evidence="8">
    <location>
        <begin position="317"/>
        <end position="345"/>
    </location>
</feature>
<dbReference type="Pfam" id="PF03221">
    <property type="entry name" value="HTH_Tnp_Tc5"/>
    <property type="match status" value="1"/>
</dbReference>
<keyword evidence="11" id="KW-1185">Reference proteome</keyword>
<protein>
    <recommendedName>
        <fullName evidence="12">Homeobox protein 4</fullName>
    </recommendedName>
</protein>
<dbReference type="GO" id="GO:0003677">
    <property type="term" value="F:DNA binding"/>
    <property type="evidence" value="ECO:0007669"/>
    <property type="project" value="UniProtKB-UniRule"/>
</dbReference>
<keyword evidence="4" id="KW-0863">Zinc-finger</keyword>
<organism evidence="10 11">
    <name type="scientific">Clonostachys chloroleuca</name>
    <dbReference type="NCBI Taxonomy" id="1926264"/>
    <lineage>
        <taxon>Eukaryota</taxon>
        <taxon>Fungi</taxon>
        <taxon>Dikarya</taxon>
        <taxon>Ascomycota</taxon>
        <taxon>Pezizomycotina</taxon>
        <taxon>Sordariomycetes</taxon>
        <taxon>Hypocreomycetidae</taxon>
        <taxon>Hypocreales</taxon>
        <taxon>Bionectriaceae</taxon>
        <taxon>Clonostachys</taxon>
    </lineage>
</organism>
<dbReference type="PROSITE" id="PS00028">
    <property type="entry name" value="ZINC_FINGER_C2H2_1"/>
    <property type="match status" value="1"/>
</dbReference>